<gene>
    <name evidence="3" type="ORF">CDV28_10211</name>
</gene>
<dbReference type="AlphaFoldDB" id="A0A521G4E2"/>
<dbReference type="Pfam" id="PF14522">
    <property type="entry name" value="Cytochrome_C7"/>
    <property type="match status" value="1"/>
</dbReference>
<reference evidence="3" key="1">
    <citation type="submission" date="2017-07" db="EMBL/GenBank/DDBJ databases">
        <title>The cable genome - Insights into the physiology and evolution of filamentous bacteria capable of sulfide oxidation via long distance electron transfer.</title>
        <authorList>
            <person name="Thorup C."/>
            <person name="Bjerg J.T."/>
            <person name="Schreiber L."/>
            <person name="Nielsen L.P."/>
            <person name="Kjeldsen K.U."/>
            <person name="Boesen T."/>
            <person name="Boggild A."/>
            <person name="Meysman F."/>
            <person name="Geelhoed J."/>
            <person name="Schramm A."/>
        </authorList>
    </citation>
    <scope>NUCLEOTIDE SEQUENCE [LARGE SCALE GENOMIC DNA]</scope>
    <source>
        <strain evidence="3">GS</strain>
    </source>
</reference>
<feature type="chain" id="PRO_5021745343" evidence="1">
    <location>
        <begin position="23"/>
        <end position="146"/>
    </location>
</feature>
<dbReference type="SUPFAM" id="SSF48695">
    <property type="entry name" value="Multiheme cytochromes"/>
    <property type="match status" value="1"/>
</dbReference>
<keyword evidence="1" id="KW-0732">Signal</keyword>
<dbReference type="Gene3D" id="3.90.10.10">
    <property type="entry name" value="Cytochrome C3"/>
    <property type="match status" value="1"/>
</dbReference>
<keyword evidence="4" id="KW-1185">Reference proteome</keyword>
<evidence type="ECO:0000313" key="3">
    <source>
        <dbReference type="EMBL" id="TAA75889.1"/>
    </source>
</evidence>
<protein>
    <submittedName>
        <fullName evidence="3">C(7)-type cytochrome triheme domain-containing protein</fullName>
    </submittedName>
</protein>
<evidence type="ECO:0000256" key="1">
    <source>
        <dbReference type="SAM" id="SignalP"/>
    </source>
</evidence>
<dbReference type="Proteomes" id="UP000316238">
    <property type="component" value="Unassembled WGS sequence"/>
</dbReference>
<feature type="domain" description="Cytochrome c7-like" evidence="2">
    <location>
        <begin position="43"/>
        <end position="112"/>
    </location>
</feature>
<sequence>MKAKRLGVVLSLGLAACGSALAAQPQVPVTTASAAMPTSDVSRFSHDFHVNKVGFNCVDCHNSLFQQAGGSAKAAGDFTMSAFDQGKYCGTCHDGSTAFAATDQGSCARCHDGSSAFAAKTRCTLCHIGVQSSNRLFGKEKHVNGD</sequence>
<feature type="signal peptide" evidence="1">
    <location>
        <begin position="1"/>
        <end position="22"/>
    </location>
</feature>
<dbReference type="PANTHER" id="PTHR39425">
    <property type="entry name" value="LIPOPROTEIN CYTOCHROME C"/>
    <property type="match status" value="1"/>
</dbReference>
<comment type="caution">
    <text evidence="3">The sequence shown here is derived from an EMBL/GenBank/DDBJ whole genome shotgun (WGS) entry which is preliminary data.</text>
</comment>
<dbReference type="PANTHER" id="PTHR39425:SF1">
    <property type="entry name" value="CYTOCHROME C7-LIKE DOMAIN-CONTAINING PROTEIN"/>
    <property type="match status" value="1"/>
</dbReference>
<evidence type="ECO:0000313" key="4">
    <source>
        <dbReference type="Proteomes" id="UP000316238"/>
    </source>
</evidence>
<dbReference type="EMBL" id="NQJD01000002">
    <property type="protein sequence ID" value="TAA75889.1"/>
    <property type="molecule type" value="Genomic_DNA"/>
</dbReference>
<organism evidence="3 4">
    <name type="scientific">Candidatus Electronema aureum</name>
    <dbReference type="NCBI Taxonomy" id="2005002"/>
    <lineage>
        <taxon>Bacteria</taxon>
        <taxon>Pseudomonadati</taxon>
        <taxon>Thermodesulfobacteriota</taxon>
        <taxon>Desulfobulbia</taxon>
        <taxon>Desulfobulbales</taxon>
        <taxon>Desulfobulbaceae</taxon>
        <taxon>Candidatus Electronema</taxon>
    </lineage>
</organism>
<accession>A0A521G4E2</accession>
<dbReference type="NCBIfam" id="TIGR04257">
    <property type="entry name" value="nanowire_3heme"/>
    <property type="match status" value="1"/>
</dbReference>
<dbReference type="InterPro" id="IPR026352">
    <property type="entry name" value="Nanowire_3heme"/>
</dbReference>
<dbReference type="InterPro" id="IPR036280">
    <property type="entry name" value="Multihaem_cyt_sf"/>
</dbReference>
<evidence type="ECO:0000259" key="2">
    <source>
        <dbReference type="Pfam" id="PF14522"/>
    </source>
</evidence>
<dbReference type="InterPro" id="IPR029467">
    <property type="entry name" value="Cyt_c7-like"/>
</dbReference>
<dbReference type="PROSITE" id="PS51257">
    <property type="entry name" value="PROKAR_LIPOPROTEIN"/>
    <property type="match status" value="1"/>
</dbReference>
<proteinExistence type="predicted"/>
<name>A0A521G4E2_9BACT</name>